<dbReference type="GO" id="GO:0007165">
    <property type="term" value="P:signal transduction"/>
    <property type="evidence" value="ECO:0007669"/>
    <property type="project" value="InterPro"/>
</dbReference>
<organism evidence="2">
    <name type="scientific">Dissulfuribacter thermophilus</name>
    <dbReference type="NCBI Taxonomy" id="1156395"/>
    <lineage>
        <taxon>Bacteria</taxon>
        <taxon>Pseudomonadati</taxon>
        <taxon>Thermodesulfobacteriota</taxon>
        <taxon>Dissulfuribacteria</taxon>
        <taxon>Dissulfuribacterales</taxon>
        <taxon>Dissulfuribacteraceae</taxon>
        <taxon>Dissulfuribacter</taxon>
    </lineage>
</organism>
<proteinExistence type="predicted"/>
<dbReference type="PROSITE" id="PS50851">
    <property type="entry name" value="CHEW"/>
    <property type="match status" value="1"/>
</dbReference>
<protein>
    <submittedName>
        <fullName evidence="2">Chemotaxis protein CheW</fullName>
    </submittedName>
</protein>
<dbReference type="AlphaFoldDB" id="A0A7V2WT90"/>
<dbReference type="EMBL" id="DRND01000340">
    <property type="protein sequence ID" value="HFC47081.1"/>
    <property type="molecule type" value="Genomic_DNA"/>
</dbReference>
<feature type="domain" description="CheW-like" evidence="1">
    <location>
        <begin position="74"/>
        <end position="97"/>
    </location>
</feature>
<dbReference type="GO" id="GO:0006935">
    <property type="term" value="P:chemotaxis"/>
    <property type="evidence" value="ECO:0007669"/>
    <property type="project" value="InterPro"/>
</dbReference>
<name>A0A7V2WT90_9BACT</name>
<comment type="caution">
    <text evidence="2">The sequence shown here is derived from an EMBL/GenBank/DDBJ whole genome shotgun (WGS) entry which is preliminary data.</text>
</comment>
<sequence>MVHEIHIDDCWNRIGVWGKGDHICPRLKEVIHCRNCHKYSTIGKQLLKRPISKDYIESWTRTIASLDEKQKDKGRSALVFRIGDEWFALELEVVKEV</sequence>
<accession>A0A7V2WT90</accession>
<evidence type="ECO:0000259" key="1">
    <source>
        <dbReference type="PROSITE" id="PS50851"/>
    </source>
</evidence>
<dbReference type="InterPro" id="IPR002545">
    <property type="entry name" value="CheW-lke_dom"/>
</dbReference>
<reference evidence="2" key="1">
    <citation type="journal article" date="2020" name="mSystems">
        <title>Genome- and Community-Level Interaction Insights into Carbon Utilization and Element Cycling Functions of Hydrothermarchaeota in Hydrothermal Sediment.</title>
        <authorList>
            <person name="Zhou Z."/>
            <person name="Liu Y."/>
            <person name="Xu W."/>
            <person name="Pan J."/>
            <person name="Luo Z.H."/>
            <person name="Li M."/>
        </authorList>
    </citation>
    <scope>NUCLEOTIDE SEQUENCE [LARGE SCALE GENOMIC DNA]</scope>
    <source>
        <strain evidence="2">HyVt-503</strain>
    </source>
</reference>
<dbReference type="Proteomes" id="UP000885797">
    <property type="component" value="Unassembled WGS sequence"/>
</dbReference>
<gene>
    <name evidence="2" type="ORF">ENJ63_04285</name>
</gene>
<evidence type="ECO:0000313" key="2">
    <source>
        <dbReference type="EMBL" id="HFC47081.1"/>
    </source>
</evidence>
<feature type="non-terminal residue" evidence="2">
    <location>
        <position position="97"/>
    </location>
</feature>